<dbReference type="InterPro" id="IPR000846">
    <property type="entry name" value="DapB_N"/>
</dbReference>
<dbReference type="InterPro" id="IPR023940">
    <property type="entry name" value="DHDPR_bac"/>
</dbReference>
<evidence type="ECO:0000256" key="2">
    <source>
        <dbReference type="ARBA" id="ARBA00023002"/>
    </source>
</evidence>
<evidence type="ECO:0000313" key="4">
    <source>
        <dbReference type="EMBL" id="KKK84621.1"/>
    </source>
</evidence>
<accession>A0A0F9BJP7</accession>
<dbReference type="Gene3D" id="3.40.50.720">
    <property type="entry name" value="NAD(P)-binding Rossmann-like Domain"/>
    <property type="match status" value="1"/>
</dbReference>
<reference evidence="4" key="1">
    <citation type="journal article" date="2015" name="Nature">
        <title>Complex archaea that bridge the gap between prokaryotes and eukaryotes.</title>
        <authorList>
            <person name="Spang A."/>
            <person name="Saw J.H."/>
            <person name="Jorgensen S.L."/>
            <person name="Zaremba-Niedzwiedzka K."/>
            <person name="Martijn J."/>
            <person name="Lind A.E."/>
            <person name="van Eijk R."/>
            <person name="Schleper C."/>
            <person name="Guy L."/>
            <person name="Ettema T.J."/>
        </authorList>
    </citation>
    <scope>NUCLEOTIDE SEQUENCE</scope>
</reference>
<keyword evidence="1" id="KW-0521">NADP</keyword>
<dbReference type="GO" id="GO:0008839">
    <property type="term" value="F:4-hydroxy-tetrahydrodipicolinate reductase"/>
    <property type="evidence" value="ECO:0007669"/>
    <property type="project" value="InterPro"/>
</dbReference>
<feature type="non-terminal residue" evidence="4">
    <location>
        <position position="175"/>
    </location>
</feature>
<dbReference type="GO" id="GO:0019877">
    <property type="term" value="P:diaminopimelate biosynthetic process"/>
    <property type="evidence" value="ECO:0007669"/>
    <property type="project" value="TreeGrafter"/>
</dbReference>
<protein>
    <recommendedName>
        <fullName evidence="3">Dihydrodipicolinate reductase N-terminal domain-containing protein</fullName>
    </recommendedName>
</protein>
<organism evidence="4">
    <name type="scientific">marine sediment metagenome</name>
    <dbReference type="NCBI Taxonomy" id="412755"/>
    <lineage>
        <taxon>unclassified sequences</taxon>
        <taxon>metagenomes</taxon>
        <taxon>ecological metagenomes</taxon>
    </lineage>
</organism>
<dbReference type="PANTHER" id="PTHR20836:SF0">
    <property type="entry name" value="4-HYDROXY-TETRAHYDRODIPICOLINATE REDUCTASE 1, CHLOROPLASTIC-RELATED"/>
    <property type="match status" value="1"/>
</dbReference>
<dbReference type="PANTHER" id="PTHR20836">
    <property type="entry name" value="DIHYDRODIPICOLINATE REDUCTASE"/>
    <property type="match status" value="1"/>
</dbReference>
<evidence type="ECO:0000259" key="3">
    <source>
        <dbReference type="Pfam" id="PF01113"/>
    </source>
</evidence>
<dbReference type="GO" id="GO:0009089">
    <property type="term" value="P:lysine biosynthetic process via diaminopimelate"/>
    <property type="evidence" value="ECO:0007669"/>
    <property type="project" value="InterPro"/>
</dbReference>
<gene>
    <name evidence="4" type="ORF">LCGC14_2781520</name>
</gene>
<evidence type="ECO:0000256" key="1">
    <source>
        <dbReference type="ARBA" id="ARBA00022857"/>
    </source>
</evidence>
<sequence length="175" mass="18999">MNRIKVMVNGIPGNMAVSVAQHILDDNRFDLVPSALTGPEIVETEFSLGTTVVRLIPQEKREVQIATIMEKEGKFISVDYTHPSAVNENAAFFCRHGLPFVMGTTGGDRNLLEETVRASSIPAVIAPNMAKQIVGFQAMMAYAAQTFPNLFAGYDLEIKESHQQGKADTSGTAKA</sequence>
<feature type="domain" description="Dihydrodipicolinate reductase N-terminal" evidence="3">
    <location>
        <begin position="4"/>
        <end position="129"/>
    </location>
</feature>
<dbReference type="Pfam" id="PF01113">
    <property type="entry name" value="DapB_N"/>
    <property type="match status" value="1"/>
</dbReference>
<keyword evidence="2" id="KW-0560">Oxidoreductase</keyword>
<dbReference type="SUPFAM" id="SSF51735">
    <property type="entry name" value="NAD(P)-binding Rossmann-fold domains"/>
    <property type="match status" value="1"/>
</dbReference>
<proteinExistence type="predicted"/>
<comment type="caution">
    <text evidence="4">The sequence shown here is derived from an EMBL/GenBank/DDBJ whole genome shotgun (WGS) entry which is preliminary data.</text>
</comment>
<dbReference type="GO" id="GO:0009570">
    <property type="term" value="C:chloroplast stroma"/>
    <property type="evidence" value="ECO:0007669"/>
    <property type="project" value="TreeGrafter"/>
</dbReference>
<dbReference type="InterPro" id="IPR036291">
    <property type="entry name" value="NAD(P)-bd_dom_sf"/>
</dbReference>
<dbReference type="EMBL" id="LAZR01051691">
    <property type="protein sequence ID" value="KKK84621.1"/>
    <property type="molecule type" value="Genomic_DNA"/>
</dbReference>
<name>A0A0F9BJP7_9ZZZZ</name>
<dbReference type="AlphaFoldDB" id="A0A0F9BJP7"/>